<keyword evidence="1" id="KW-0472">Membrane</keyword>
<evidence type="ECO:0000313" key="3">
    <source>
        <dbReference type="EMBL" id="KJA19332.1"/>
    </source>
</evidence>
<name>A0A0D2KXS8_HYPSF</name>
<keyword evidence="1" id="KW-1133">Transmembrane helix</keyword>
<feature type="transmembrane region" description="Helical" evidence="1">
    <location>
        <begin position="76"/>
        <end position="99"/>
    </location>
</feature>
<dbReference type="AlphaFoldDB" id="A0A0D2KXS8"/>
<gene>
    <name evidence="3" type="ORF">HYPSUDRAFT_204723</name>
</gene>
<evidence type="ECO:0000256" key="1">
    <source>
        <dbReference type="SAM" id="Phobius"/>
    </source>
</evidence>
<organism evidence="3 4">
    <name type="scientific">Hypholoma sublateritium (strain FD-334 SS-4)</name>
    <dbReference type="NCBI Taxonomy" id="945553"/>
    <lineage>
        <taxon>Eukaryota</taxon>
        <taxon>Fungi</taxon>
        <taxon>Dikarya</taxon>
        <taxon>Basidiomycota</taxon>
        <taxon>Agaricomycotina</taxon>
        <taxon>Agaricomycetes</taxon>
        <taxon>Agaricomycetidae</taxon>
        <taxon>Agaricales</taxon>
        <taxon>Agaricineae</taxon>
        <taxon>Strophariaceae</taxon>
        <taxon>Hypholoma</taxon>
    </lineage>
</organism>
<feature type="signal peptide" evidence="2">
    <location>
        <begin position="1"/>
        <end position="22"/>
    </location>
</feature>
<accession>A0A0D2KXS8</accession>
<feature type="transmembrane region" description="Helical" evidence="1">
    <location>
        <begin position="111"/>
        <end position="133"/>
    </location>
</feature>
<feature type="transmembrane region" description="Helical" evidence="1">
    <location>
        <begin position="46"/>
        <end position="64"/>
    </location>
</feature>
<dbReference type="Proteomes" id="UP000054270">
    <property type="component" value="Unassembled WGS sequence"/>
</dbReference>
<keyword evidence="1" id="KW-0812">Transmembrane</keyword>
<evidence type="ECO:0000256" key="2">
    <source>
        <dbReference type="SAM" id="SignalP"/>
    </source>
</evidence>
<evidence type="ECO:0000313" key="4">
    <source>
        <dbReference type="Proteomes" id="UP000054270"/>
    </source>
</evidence>
<reference evidence="4" key="1">
    <citation type="submission" date="2014-04" db="EMBL/GenBank/DDBJ databases">
        <title>Evolutionary Origins and Diversification of the Mycorrhizal Mutualists.</title>
        <authorList>
            <consortium name="DOE Joint Genome Institute"/>
            <consortium name="Mycorrhizal Genomics Consortium"/>
            <person name="Kohler A."/>
            <person name="Kuo A."/>
            <person name="Nagy L.G."/>
            <person name="Floudas D."/>
            <person name="Copeland A."/>
            <person name="Barry K.W."/>
            <person name="Cichocki N."/>
            <person name="Veneault-Fourrey C."/>
            <person name="LaButti K."/>
            <person name="Lindquist E.A."/>
            <person name="Lipzen A."/>
            <person name="Lundell T."/>
            <person name="Morin E."/>
            <person name="Murat C."/>
            <person name="Riley R."/>
            <person name="Ohm R."/>
            <person name="Sun H."/>
            <person name="Tunlid A."/>
            <person name="Henrissat B."/>
            <person name="Grigoriev I.V."/>
            <person name="Hibbett D.S."/>
            <person name="Martin F."/>
        </authorList>
    </citation>
    <scope>NUCLEOTIDE SEQUENCE [LARGE SCALE GENOMIC DNA]</scope>
    <source>
        <strain evidence="4">FD-334 SS-4</strain>
    </source>
</reference>
<feature type="chain" id="PRO_5002246082" evidence="2">
    <location>
        <begin position="23"/>
        <end position="190"/>
    </location>
</feature>
<keyword evidence="2" id="KW-0732">Signal</keyword>
<sequence>MHFRFLATLATAFLAGTSVVLGAPAPASDSTDLVIDRRQLSSITSILEVAVTALAPVLSVIEGFGASSDGSTIQGALTSVTTILTGVVSALEAIAISGLGAVTGLASITDILAILGPLLAAIAGILATATGLVSTAPVLGSVVSPAVSTISSLTSNMLLLMTQEAPGIATSLGPMLSGDGLSSILPGLNL</sequence>
<protein>
    <submittedName>
        <fullName evidence="3">Uncharacterized protein</fullName>
    </submittedName>
</protein>
<proteinExistence type="predicted"/>
<keyword evidence="4" id="KW-1185">Reference proteome</keyword>
<dbReference type="EMBL" id="KN817579">
    <property type="protein sequence ID" value="KJA19332.1"/>
    <property type="molecule type" value="Genomic_DNA"/>
</dbReference>